<dbReference type="EMBL" id="CABGHF010000001">
    <property type="protein sequence ID" value="VUS30065.1"/>
    <property type="molecule type" value="Genomic_DNA"/>
</dbReference>
<evidence type="ECO:0008006" key="4">
    <source>
        <dbReference type="Google" id="ProtNLM"/>
    </source>
</evidence>
<keyword evidence="1" id="KW-0732">Signal</keyword>
<feature type="chain" id="PRO_5021981670" description="Phenol degradation protein meta" evidence="1">
    <location>
        <begin position="29"/>
        <end position="327"/>
    </location>
</feature>
<protein>
    <recommendedName>
        <fullName evidence="4">Phenol degradation protein meta</fullName>
    </recommendedName>
</protein>
<dbReference type="RefSeq" id="WP_142461597.1">
    <property type="nucleotide sequence ID" value="NZ_CABGHF010000001.1"/>
</dbReference>
<proteinExistence type="predicted"/>
<evidence type="ECO:0000256" key="1">
    <source>
        <dbReference type="SAM" id="SignalP"/>
    </source>
</evidence>
<gene>
    <name evidence="2" type="ORF">SB6408_00261</name>
</gene>
<dbReference type="Pfam" id="PF13557">
    <property type="entry name" value="Phenol_MetA_deg"/>
    <property type="match status" value="1"/>
</dbReference>
<sequence>MIPCNPKVHVKSPLLAMTLGLTAFQSVAMEFPADRTRTAVFTPDSGFLPPADTTTLGLGYLYNDWHQLTDSHGDKLAPFKKIKAFSRGYMPALITMTDKQLLGADYGFGVALPIMHVRIDNSIATPIGEMSMKGEDKGPFALFLSPLILAWRDPTYTFTHNLQFNIDVPINHLDGDNPANVAQDYYATGVTWQFTWSPVPSYQIGSGLSYQYNFQNKHRQHPTTSGPEGKYHNGDILVWNVGVGKQFGNWSLGLTSYWLQQLRADRIDGADDFDGPRAREFGFGPVLKYQDLRSPHAPSLALHYSHGVSSRDAVTGDYVTLIATWTL</sequence>
<evidence type="ECO:0000313" key="2">
    <source>
        <dbReference type="EMBL" id="VUS30065.1"/>
    </source>
</evidence>
<dbReference type="InterPro" id="IPR025737">
    <property type="entry name" value="FApF"/>
</dbReference>
<evidence type="ECO:0000313" key="3">
    <source>
        <dbReference type="Proteomes" id="UP000318370"/>
    </source>
</evidence>
<accession>A0A564HD15</accession>
<reference evidence="2 3" key="1">
    <citation type="submission" date="2019-07" db="EMBL/GenBank/DDBJ databases">
        <authorList>
            <person name="Brisse S."/>
            <person name="Rodrigues C."/>
            <person name="Thorpe H."/>
        </authorList>
    </citation>
    <scope>NUCLEOTIDE SEQUENCE [LARGE SCALE GENOMIC DNA]</scope>
    <source>
        <strain evidence="2">SB6408</strain>
    </source>
</reference>
<feature type="signal peptide" evidence="1">
    <location>
        <begin position="1"/>
        <end position="28"/>
    </location>
</feature>
<dbReference type="Proteomes" id="UP000318370">
    <property type="component" value="Unassembled WGS sequence"/>
</dbReference>
<organism evidence="2 3">
    <name type="scientific">Klebsiella spallanzanii</name>
    <dbReference type="NCBI Taxonomy" id="2587528"/>
    <lineage>
        <taxon>Bacteria</taxon>
        <taxon>Pseudomonadati</taxon>
        <taxon>Pseudomonadota</taxon>
        <taxon>Gammaproteobacteria</taxon>
        <taxon>Enterobacterales</taxon>
        <taxon>Enterobacteriaceae</taxon>
        <taxon>Klebsiella/Raoultella group</taxon>
        <taxon>Klebsiella</taxon>
    </lineage>
</organism>
<name>A0A564HD15_9ENTR</name>
<dbReference type="AlphaFoldDB" id="A0A564HD15"/>